<dbReference type="Gene3D" id="3.90.960.10">
    <property type="entry name" value="YbaK/aminoacyl-tRNA synthetase-associated domain"/>
    <property type="match status" value="1"/>
</dbReference>
<name>A0A366GZ72_9GAMM</name>
<feature type="domain" description="HDOD" evidence="1">
    <location>
        <begin position="180"/>
        <end position="385"/>
    </location>
</feature>
<dbReference type="InterPro" id="IPR013976">
    <property type="entry name" value="HDOD"/>
</dbReference>
<protein>
    <submittedName>
        <fullName evidence="2">HD-like signal output (HDOD) protein</fullName>
    </submittedName>
</protein>
<dbReference type="Pfam" id="PF04073">
    <property type="entry name" value="tRNA_edit"/>
    <property type="match status" value="1"/>
</dbReference>
<organism evidence="2 3">
    <name type="scientific">Marinobacter pelagius</name>
    <dbReference type="NCBI Taxonomy" id="379482"/>
    <lineage>
        <taxon>Bacteria</taxon>
        <taxon>Pseudomonadati</taxon>
        <taxon>Pseudomonadota</taxon>
        <taxon>Gammaproteobacteria</taxon>
        <taxon>Pseudomonadales</taxon>
        <taxon>Marinobacteraceae</taxon>
        <taxon>Marinobacter</taxon>
    </lineage>
</organism>
<dbReference type="InterPro" id="IPR036754">
    <property type="entry name" value="YbaK/aa-tRNA-synt-asso_dom_sf"/>
</dbReference>
<dbReference type="OrthoDB" id="9770715at2"/>
<gene>
    <name evidence="2" type="ORF">DET50_101233</name>
</gene>
<dbReference type="EMBL" id="QNRO01000001">
    <property type="protein sequence ID" value="RBP33890.1"/>
    <property type="molecule type" value="Genomic_DNA"/>
</dbReference>
<evidence type="ECO:0000259" key="1">
    <source>
        <dbReference type="PROSITE" id="PS51833"/>
    </source>
</evidence>
<evidence type="ECO:0000313" key="2">
    <source>
        <dbReference type="EMBL" id="RBP33890.1"/>
    </source>
</evidence>
<dbReference type="STRING" id="379482.SAMN04487961_2778"/>
<comment type="caution">
    <text evidence="2">The sequence shown here is derived from an EMBL/GenBank/DDBJ whole genome shotgun (WGS) entry which is preliminary data.</text>
</comment>
<accession>A0A366GZ72</accession>
<dbReference type="Proteomes" id="UP000252995">
    <property type="component" value="Unassembled WGS sequence"/>
</dbReference>
<dbReference type="PANTHER" id="PTHR33525:SF3">
    <property type="entry name" value="RIBONUCLEASE Y"/>
    <property type="match status" value="1"/>
</dbReference>
<dbReference type="Pfam" id="PF08668">
    <property type="entry name" value="HDOD"/>
    <property type="match status" value="1"/>
</dbReference>
<reference evidence="2 3" key="1">
    <citation type="submission" date="2018-06" db="EMBL/GenBank/DDBJ databases">
        <title>Freshwater and sediment microbial communities from various areas in North America, analyzing microbe dynamics in response to fracking.</title>
        <authorList>
            <person name="Lamendella R."/>
        </authorList>
    </citation>
    <scope>NUCLEOTIDE SEQUENCE [LARGE SCALE GENOMIC DNA]</scope>
    <source>
        <strain evidence="2 3">114J</strain>
    </source>
</reference>
<dbReference type="InterPro" id="IPR052340">
    <property type="entry name" value="RNase_Y/CdgJ"/>
</dbReference>
<sequence length="456" mass="49629">MALAARLEQYLSEQGLSFRELAIEPAPNLDAAVIASGRSQHDFVQATLLLDIDGVVMAVHRFDSALDIPAVQQLTGRRLQPLTARQSKRLFEDCEPGFVPPVGGAYRVPVLVDEDVVDGESVLFSGGRNDSLIEIDGETLKILLADAFRARLVIHGQGGTDRGALTLDEVAGKLRNIYRLPPMPALAPQILSMATGEKAVAEDLADVIELDPSLTAQVLRYARSGLFETSGEIKTVRHAVTRVLGVDRVAHIIQGSALVGGFGIPRDGILGMQAFWSHALYCGFLCQRIAPRCGVDRDMAYLCGLLHNFGLLLLGYLFPAEFEELNRLREGNPEASMKALEQQVFGHGDEQAELVVGHGAIGGLFHRFWQLPEPVIKAAGMHQYQGYTGEHETYVLIVQLANGLLKTRGIGDEFNEDNVPVLLASLGLRQDAVYDFEKDIDSLSPDLDALTSSRPS</sequence>
<dbReference type="CDD" id="cd04332">
    <property type="entry name" value="YbaK_like"/>
    <property type="match status" value="1"/>
</dbReference>
<evidence type="ECO:0000313" key="3">
    <source>
        <dbReference type="Proteomes" id="UP000252995"/>
    </source>
</evidence>
<dbReference type="PANTHER" id="PTHR33525">
    <property type="match status" value="1"/>
</dbReference>
<dbReference type="RefSeq" id="WP_113861057.1">
    <property type="nucleotide sequence ID" value="NZ_QNRO01000001.1"/>
</dbReference>
<dbReference type="SUPFAM" id="SSF55826">
    <property type="entry name" value="YbaK/ProRS associated domain"/>
    <property type="match status" value="1"/>
</dbReference>
<proteinExistence type="predicted"/>
<dbReference type="InterPro" id="IPR007214">
    <property type="entry name" value="YbaK/aa-tRNA-synth-assoc-dom"/>
</dbReference>
<dbReference type="Gene3D" id="1.10.3210.10">
    <property type="entry name" value="Hypothetical protein af1432"/>
    <property type="match status" value="1"/>
</dbReference>
<dbReference type="AlphaFoldDB" id="A0A366GZ72"/>
<dbReference type="GO" id="GO:0002161">
    <property type="term" value="F:aminoacyl-tRNA deacylase activity"/>
    <property type="evidence" value="ECO:0007669"/>
    <property type="project" value="InterPro"/>
</dbReference>
<dbReference type="SUPFAM" id="SSF109604">
    <property type="entry name" value="HD-domain/PDEase-like"/>
    <property type="match status" value="1"/>
</dbReference>
<dbReference type="PROSITE" id="PS51833">
    <property type="entry name" value="HDOD"/>
    <property type="match status" value="1"/>
</dbReference>